<dbReference type="PANTHER" id="PTHR22878">
    <property type="entry name" value="DYNEIN HEAVY CHAIN 6, AXONEMAL-LIKE-RELATED"/>
    <property type="match status" value="1"/>
</dbReference>
<organism evidence="15">
    <name type="scientific">Ailuropoda melanoleuca</name>
    <name type="common">Giant panda</name>
    <dbReference type="NCBI Taxonomy" id="9646"/>
    <lineage>
        <taxon>Eukaryota</taxon>
        <taxon>Metazoa</taxon>
        <taxon>Chordata</taxon>
        <taxon>Craniata</taxon>
        <taxon>Vertebrata</taxon>
        <taxon>Euteleostomi</taxon>
        <taxon>Mammalia</taxon>
        <taxon>Eutheria</taxon>
        <taxon>Laurasiatheria</taxon>
        <taxon>Carnivora</taxon>
        <taxon>Caniformia</taxon>
        <taxon>Ursidae</taxon>
        <taxon>Ailuropoda</taxon>
    </lineage>
</organism>
<dbReference type="GO" id="GO:0051959">
    <property type="term" value="F:dynein light intermediate chain binding"/>
    <property type="evidence" value="ECO:0007669"/>
    <property type="project" value="InterPro"/>
</dbReference>
<dbReference type="Pfam" id="PF12774">
    <property type="entry name" value="AAA_6"/>
    <property type="match status" value="1"/>
</dbReference>
<comment type="similarity">
    <text evidence="3">Belongs to the dynein heavy chain family.</text>
</comment>
<dbReference type="GO" id="GO:0005929">
    <property type="term" value="C:cilium"/>
    <property type="evidence" value="ECO:0007669"/>
    <property type="project" value="UniProtKB-SubCell"/>
</dbReference>
<dbReference type="PANTHER" id="PTHR22878:SF64">
    <property type="entry name" value="DYNEIN AXONEMAL HEAVY CHAIN 14"/>
    <property type="match status" value="1"/>
</dbReference>
<evidence type="ECO:0000256" key="4">
    <source>
        <dbReference type="ARBA" id="ARBA00022490"/>
    </source>
</evidence>
<feature type="domain" description="Dynein heavy chain hydrolytic ATP-binding dynein motor region" evidence="14">
    <location>
        <begin position="1"/>
        <end position="249"/>
    </location>
</feature>
<dbReference type="AlphaFoldDB" id="D2HYY9"/>
<dbReference type="GO" id="GO:0007018">
    <property type="term" value="P:microtubule-based movement"/>
    <property type="evidence" value="ECO:0007669"/>
    <property type="project" value="InterPro"/>
</dbReference>
<keyword evidence="5" id="KW-0493">Microtubule</keyword>
<dbReference type="FunFam" id="1.10.8.710:FF:000001">
    <property type="entry name" value="Dynein axonemal heavy chain 2"/>
    <property type="match status" value="1"/>
</dbReference>
<keyword evidence="12" id="KW-0206">Cytoskeleton</keyword>
<dbReference type="InterPro" id="IPR026983">
    <property type="entry name" value="DHC"/>
</dbReference>
<evidence type="ECO:0000256" key="11">
    <source>
        <dbReference type="ARBA" id="ARBA00023175"/>
    </source>
</evidence>
<dbReference type="InterPro" id="IPR035699">
    <property type="entry name" value="AAA_6"/>
</dbReference>
<feature type="non-terminal residue" evidence="15">
    <location>
        <position position="1"/>
    </location>
</feature>
<dbReference type="SUPFAM" id="SSF52540">
    <property type="entry name" value="P-loop containing nucleoside triphosphate hydrolases"/>
    <property type="match status" value="1"/>
</dbReference>
<dbReference type="InterPro" id="IPR043157">
    <property type="entry name" value="Dynein_AAA1S"/>
</dbReference>
<gene>
    <name evidence="15" type="ORF">PANDA_017990</name>
</gene>
<dbReference type="FunFam" id="3.40.50.300:FF:000063">
    <property type="entry name" value="dynein heavy chain 6, axonemal"/>
    <property type="match status" value="1"/>
</dbReference>
<evidence type="ECO:0000256" key="1">
    <source>
        <dbReference type="ARBA" id="ARBA00004138"/>
    </source>
</evidence>
<proteinExistence type="inferred from homology"/>
<evidence type="ECO:0000256" key="2">
    <source>
        <dbReference type="ARBA" id="ARBA00004245"/>
    </source>
</evidence>
<keyword evidence="8" id="KW-0243">Dynein</keyword>
<dbReference type="GO" id="GO:0005874">
    <property type="term" value="C:microtubule"/>
    <property type="evidence" value="ECO:0007669"/>
    <property type="project" value="UniProtKB-KW"/>
</dbReference>
<comment type="subcellular location">
    <subcellularLocation>
        <location evidence="1">Cell projection</location>
        <location evidence="1">Cilium</location>
    </subcellularLocation>
    <subcellularLocation>
        <location evidence="2">Cytoplasm</location>
        <location evidence="2">Cytoskeleton</location>
    </subcellularLocation>
</comment>
<evidence type="ECO:0000256" key="9">
    <source>
        <dbReference type="ARBA" id="ARBA00023054"/>
    </source>
</evidence>
<evidence type="ECO:0000259" key="14">
    <source>
        <dbReference type="Pfam" id="PF12774"/>
    </source>
</evidence>
<evidence type="ECO:0000313" key="15">
    <source>
        <dbReference type="EMBL" id="EFB17646.1"/>
    </source>
</evidence>
<protein>
    <recommendedName>
        <fullName evidence="14">Dynein heavy chain hydrolytic ATP-binding dynein motor region domain-containing protein</fullName>
    </recommendedName>
</protein>
<dbReference type="InParanoid" id="D2HYY9"/>
<dbReference type="Gene3D" id="1.10.8.710">
    <property type="match status" value="1"/>
</dbReference>
<keyword evidence="13" id="KW-0966">Cell projection</keyword>
<keyword evidence="9" id="KW-0175">Coiled coil</keyword>
<dbReference type="GO" id="GO:0045505">
    <property type="term" value="F:dynein intermediate chain binding"/>
    <property type="evidence" value="ECO:0007669"/>
    <property type="project" value="InterPro"/>
</dbReference>
<dbReference type="GO" id="GO:0030286">
    <property type="term" value="C:dynein complex"/>
    <property type="evidence" value="ECO:0007669"/>
    <property type="project" value="UniProtKB-KW"/>
</dbReference>
<evidence type="ECO:0000256" key="3">
    <source>
        <dbReference type="ARBA" id="ARBA00008887"/>
    </source>
</evidence>
<name>D2HYY9_AILME</name>
<evidence type="ECO:0000256" key="13">
    <source>
        <dbReference type="ARBA" id="ARBA00023273"/>
    </source>
</evidence>
<evidence type="ECO:0000256" key="5">
    <source>
        <dbReference type="ARBA" id="ARBA00022701"/>
    </source>
</evidence>
<dbReference type="Gene3D" id="3.40.50.300">
    <property type="entry name" value="P-loop containing nucleotide triphosphate hydrolases"/>
    <property type="match status" value="1"/>
</dbReference>
<dbReference type="EMBL" id="GL193758">
    <property type="protein sequence ID" value="EFB17646.1"/>
    <property type="molecule type" value="Genomic_DNA"/>
</dbReference>
<sequence length="249" mass="27618">ALLLNLGGCPAGPAGTGKTESVKDLAKSLGKHCVVFNCFEDLDYKIMGKFFFGLVQSGAWCCLDEFNRIDVQVLSVIASQILAIKAAKDSYSVRFVLEGKEIRINMSCAVFVTMNPGYKGRVELPNNLKSLFRPVAMMAPHYQMITEILLFSVGFKSAKSLSGKLVNVYELASKQLSQQDHYDFGLRSLKTVLIVAGKKKQVFKCNTNDHLSETDEALIIIEAIREATLPKFLPEDIPRFEKIIGDIFP</sequence>
<keyword evidence="10" id="KW-0969">Cilium</keyword>
<evidence type="ECO:0000256" key="6">
    <source>
        <dbReference type="ARBA" id="ARBA00022741"/>
    </source>
</evidence>
<keyword evidence="4" id="KW-0963">Cytoplasm</keyword>
<keyword evidence="7" id="KW-0067">ATP-binding</keyword>
<evidence type="ECO:0000256" key="7">
    <source>
        <dbReference type="ARBA" id="ARBA00022840"/>
    </source>
</evidence>
<accession>D2HYY9</accession>
<feature type="non-terminal residue" evidence="15">
    <location>
        <position position="249"/>
    </location>
</feature>
<reference evidence="15" key="1">
    <citation type="journal article" date="2010" name="Nature">
        <title>The sequence and de novo assembly of the giant panda genome.</title>
        <authorList>
            <person name="Li R."/>
            <person name="Fan W."/>
            <person name="Tian G."/>
            <person name="Zhu H."/>
            <person name="He L."/>
            <person name="Cai J."/>
            <person name="Huang Q."/>
            <person name="Cai Q."/>
            <person name="Li B."/>
            <person name="Bai Y."/>
            <person name="Zhang Z."/>
            <person name="Zhang Y."/>
            <person name="Wang W."/>
            <person name="Li J."/>
            <person name="Wei F."/>
            <person name="Li H."/>
            <person name="Jian M."/>
            <person name="Li J."/>
            <person name="Zhang Z."/>
            <person name="Nielsen R."/>
            <person name="Li D."/>
            <person name="Gu W."/>
            <person name="Yang Z."/>
            <person name="Xuan Z."/>
            <person name="Ryder O.A."/>
            <person name="Leung F.C."/>
            <person name="Zhou Y."/>
            <person name="Cao J."/>
            <person name="Sun X."/>
            <person name="Fu Y."/>
            <person name="Fang X."/>
            <person name="Guo X."/>
            <person name="Wang B."/>
            <person name="Hou R."/>
            <person name="Shen F."/>
            <person name="Mu B."/>
            <person name="Ni P."/>
            <person name="Lin R."/>
            <person name="Qian W."/>
            <person name="Wang G."/>
            <person name="Yu C."/>
            <person name="Nie W."/>
            <person name="Wang J."/>
            <person name="Wu Z."/>
            <person name="Liang H."/>
            <person name="Min J."/>
            <person name="Wu Q."/>
            <person name="Cheng S."/>
            <person name="Ruan J."/>
            <person name="Wang M."/>
            <person name="Shi Z."/>
            <person name="Wen M."/>
            <person name="Liu B."/>
            <person name="Ren X."/>
            <person name="Zheng H."/>
            <person name="Dong D."/>
            <person name="Cook K."/>
            <person name="Shan G."/>
            <person name="Zhang H."/>
            <person name="Kosiol C."/>
            <person name="Xie X."/>
            <person name="Lu Z."/>
            <person name="Zheng H."/>
            <person name="Li Y."/>
            <person name="Steiner C.C."/>
            <person name="Lam T.T."/>
            <person name="Lin S."/>
            <person name="Zhang Q."/>
            <person name="Li G."/>
            <person name="Tian J."/>
            <person name="Gong T."/>
            <person name="Liu H."/>
            <person name="Zhang D."/>
            <person name="Fang L."/>
            <person name="Ye C."/>
            <person name="Zhang J."/>
            <person name="Hu W."/>
            <person name="Xu A."/>
            <person name="Ren Y."/>
            <person name="Zhang G."/>
            <person name="Bruford M.W."/>
            <person name="Li Q."/>
            <person name="Ma L."/>
            <person name="Guo Y."/>
            <person name="An N."/>
            <person name="Hu Y."/>
            <person name="Zheng Y."/>
            <person name="Shi Y."/>
            <person name="Li Z."/>
            <person name="Liu Q."/>
            <person name="Chen Y."/>
            <person name="Zhao J."/>
            <person name="Qu N."/>
            <person name="Zhao S."/>
            <person name="Tian F."/>
            <person name="Wang X."/>
            <person name="Wang H."/>
            <person name="Xu L."/>
            <person name="Liu X."/>
            <person name="Vinar T."/>
            <person name="Wang Y."/>
            <person name="Lam T.W."/>
            <person name="Yiu S.M."/>
            <person name="Liu S."/>
            <person name="Zhang H."/>
            <person name="Li D."/>
            <person name="Huang Y."/>
            <person name="Wang X."/>
            <person name="Yang G."/>
            <person name="Jiang Z."/>
            <person name="Wang J."/>
            <person name="Qin N."/>
            <person name="Li L."/>
            <person name="Li J."/>
            <person name="Bolund L."/>
            <person name="Kristiansen K."/>
            <person name="Wong G.K."/>
            <person name="Olson M."/>
            <person name="Zhang X."/>
            <person name="Li S."/>
            <person name="Yang H."/>
            <person name="Wang J."/>
            <person name="Wang J."/>
        </authorList>
    </citation>
    <scope>NUCLEOTIDE SEQUENCE [LARGE SCALE GENOMIC DNA]</scope>
</reference>
<keyword evidence="6" id="KW-0547">Nucleotide-binding</keyword>
<keyword evidence="11" id="KW-0505">Motor protein</keyword>
<evidence type="ECO:0000256" key="8">
    <source>
        <dbReference type="ARBA" id="ARBA00023017"/>
    </source>
</evidence>
<dbReference type="GO" id="GO:0005524">
    <property type="term" value="F:ATP binding"/>
    <property type="evidence" value="ECO:0007669"/>
    <property type="project" value="UniProtKB-KW"/>
</dbReference>
<evidence type="ECO:0000256" key="12">
    <source>
        <dbReference type="ARBA" id="ARBA00023212"/>
    </source>
</evidence>
<evidence type="ECO:0000256" key="10">
    <source>
        <dbReference type="ARBA" id="ARBA00023069"/>
    </source>
</evidence>
<dbReference type="InterPro" id="IPR027417">
    <property type="entry name" value="P-loop_NTPase"/>
</dbReference>